<dbReference type="SUPFAM" id="SSF51905">
    <property type="entry name" value="FAD/NAD(P)-binding domain"/>
    <property type="match status" value="1"/>
</dbReference>
<dbReference type="InterPro" id="IPR023753">
    <property type="entry name" value="FAD/NAD-binding_dom"/>
</dbReference>
<dbReference type="Pfam" id="PF07992">
    <property type="entry name" value="Pyr_redox_2"/>
    <property type="match status" value="1"/>
</dbReference>
<accession>A0AAJ1ICB9</accession>
<comment type="caution">
    <text evidence="3">The sequence shown here is derived from an EMBL/GenBank/DDBJ whole genome shotgun (WGS) entry which is preliminary data.</text>
</comment>
<dbReference type="InterPro" id="IPR051691">
    <property type="entry name" value="Metab_Enz_Cyan_OpOx_G3PDH"/>
</dbReference>
<proteinExistence type="predicted"/>
<dbReference type="AlphaFoldDB" id="A0AAJ1ICB9"/>
<evidence type="ECO:0000313" key="3">
    <source>
        <dbReference type="EMBL" id="MDC7226663.1"/>
    </source>
</evidence>
<dbReference type="PANTHER" id="PTHR42949">
    <property type="entry name" value="ANAEROBIC GLYCEROL-3-PHOSPHATE DEHYDROGENASE SUBUNIT B"/>
    <property type="match status" value="1"/>
</dbReference>
<organism evidence="3 4">
    <name type="scientific">Candidatus Thalassospirochaeta sargassi</name>
    <dbReference type="NCBI Taxonomy" id="3119039"/>
    <lineage>
        <taxon>Bacteria</taxon>
        <taxon>Pseudomonadati</taxon>
        <taxon>Spirochaetota</taxon>
        <taxon>Spirochaetia</taxon>
        <taxon>Spirochaetales</taxon>
        <taxon>Spirochaetaceae</taxon>
        <taxon>Candidatus Thalassospirochaeta</taxon>
    </lineage>
</organism>
<dbReference type="PRINTS" id="PR00368">
    <property type="entry name" value="FADPNR"/>
</dbReference>
<dbReference type="EMBL" id="JAQQAL010000015">
    <property type="protein sequence ID" value="MDC7226663.1"/>
    <property type="molecule type" value="Genomic_DNA"/>
</dbReference>
<reference evidence="3 4" key="1">
    <citation type="submission" date="2022-12" db="EMBL/GenBank/DDBJ databases">
        <title>Metagenome assembled genome from gulf of manar.</title>
        <authorList>
            <person name="Kohli P."/>
            <person name="Pk S."/>
            <person name="Venkata Ramana C."/>
            <person name="Sasikala C."/>
        </authorList>
    </citation>
    <scope>NUCLEOTIDE SEQUENCE [LARGE SCALE GENOMIC DNA]</scope>
    <source>
        <strain evidence="3">JB008</strain>
    </source>
</reference>
<feature type="domain" description="FAD/NAD(P)-binding" evidence="2">
    <location>
        <begin position="10"/>
        <end position="326"/>
    </location>
</feature>
<gene>
    <name evidence="3" type="ORF">PQJ61_07850</name>
</gene>
<dbReference type="PANTHER" id="PTHR42949:SF3">
    <property type="entry name" value="ANAEROBIC GLYCEROL-3-PHOSPHATE DEHYDROGENASE SUBUNIT B"/>
    <property type="match status" value="1"/>
</dbReference>
<keyword evidence="1" id="KW-0560">Oxidoreductase</keyword>
<dbReference type="InterPro" id="IPR036188">
    <property type="entry name" value="FAD/NAD-bd_sf"/>
</dbReference>
<sequence length="483" mass="52994">MNTDKLRLKYKTAVIGAGPAGLAAAGRLIHGGMTDFIIIEREHELGGILNQCIHNGFGLEFYHEDLTGPQFARRMEKELLEELSVLPETTEKPAILCSSMVTATLENGRGYEVQISSRTKGILTIEAETVITTTGCRERTRGNLEIPGTRPAGIFTAGQAQNLINRHHYAIGRKIIIQGSGDIGLIMARRLTLEGFDVIAVLERLPYLSGLIRNKVQCLDHFGIPLHLGRQITDIKGRGRLSSVLTKALDKDFNPLEGSELRFDCDTILIAAGLIPELESVKTAGVELFDRLRPEVNTGYETVRPGLFAAGNCLHINDLADSAAVEGANAADSVLKYLEAPDEFRAAIAESGSLRPYKDPLPETELNEDYFNQLKDENYLVCIVCPKGCLLREGEYGCRRGEDYYKRTVSPAGAYSQRIHTTVEICGEIVPAVSVNEVAVSSARDLIIRLKSAAASLSCYQEELAVKINKCVYVFKLCPPSIR</sequence>
<name>A0AAJ1ICB9_9SPIO</name>
<protein>
    <submittedName>
        <fullName evidence="3">FAD-dependent oxidoreductase</fullName>
    </submittedName>
</protein>
<dbReference type="PRINTS" id="PR00411">
    <property type="entry name" value="PNDRDTASEI"/>
</dbReference>
<dbReference type="Gene3D" id="3.50.50.60">
    <property type="entry name" value="FAD/NAD(P)-binding domain"/>
    <property type="match status" value="2"/>
</dbReference>
<evidence type="ECO:0000259" key="2">
    <source>
        <dbReference type="Pfam" id="PF07992"/>
    </source>
</evidence>
<dbReference type="Proteomes" id="UP001221217">
    <property type="component" value="Unassembled WGS sequence"/>
</dbReference>
<evidence type="ECO:0000313" key="4">
    <source>
        <dbReference type="Proteomes" id="UP001221217"/>
    </source>
</evidence>
<dbReference type="GO" id="GO:0016491">
    <property type="term" value="F:oxidoreductase activity"/>
    <property type="evidence" value="ECO:0007669"/>
    <property type="project" value="UniProtKB-KW"/>
</dbReference>
<evidence type="ECO:0000256" key="1">
    <source>
        <dbReference type="ARBA" id="ARBA00023002"/>
    </source>
</evidence>